<reference evidence="6" key="1">
    <citation type="journal article" date="2023" name="Front. Microbiol.">
        <title>Ralstonia chuxiongensis sp. nov., Ralstonia mojiangensis sp. nov., and Ralstonia soli sp. nov., isolated from tobacco fields, are three novel species in the family Burkholderiaceae.</title>
        <authorList>
            <person name="Lu C.H."/>
            <person name="Zhang Y.Y."/>
            <person name="Jiang N."/>
            <person name="Chen W."/>
            <person name="Shao X."/>
            <person name="Zhao Z.M."/>
            <person name="Lu W.L."/>
            <person name="Hu X."/>
            <person name="Xi Y.X."/>
            <person name="Zou S.Y."/>
            <person name="Wei Q.J."/>
            <person name="Lin Z.L."/>
            <person name="Gong L."/>
            <person name="Gai X.T."/>
            <person name="Zhang L.Q."/>
            <person name="Li J.Y."/>
            <person name="Jin Y."/>
            <person name="Xia Z.Y."/>
        </authorList>
    </citation>
    <scope>NUCLEOTIDE SEQUENCE [LARGE SCALE GENOMIC DNA]</scope>
    <source>
        <strain evidence="6">21YRMH01-3</strain>
    </source>
</reference>
<dbReference type="EMBL" id="JAMYWC010000006">
    <property type="protein sequence ID" value="MCP1174597.1"/>
    <property type="molecule type" value="Genomic_DNA"/>
</dbReference>
<dbReference type="GO" id="GO:0043565">
    <property type="term" value="F:sequence-specific DNA binding"/>
    <property type="evidence" value="ECO:0007669"/>
    <property type="project" value="InterPro"/>
</dbReference>
<evidence type="ECO:0000256" key="2">
    <source>
        <dbReference type="ARBA" id="ARBA00023125"/>
    </source>
</evidence>
<keyword evidence="6" id="KW-1185">Reference proteome</keyword>
<dbReference type="PROSITE" id="PS00041">
    <property type="entry name" value="HTH_ARAC_FAMILY_1"/>
    <property type="match status" value="1"/>
</dbReference>
<dbReference type="PANTHER" id="PTHR46796:SF6">
    <property type="entry name" value="ARAC SUBFAMILY"/>
    <property type="match status" value="1"/>
</dbReference>
<dbReference type="InterPro" id="IPR009057">
    <property type="entry name" value="Homeodomain-like_sf"/>
</dbReference>
<dbReference type="AlphaFoldDB" id="A0AA41WY66"/>
<evidence type="ECO:0000256" key="1">
    <source>
        <dbReference type="ARBA" id="ARBA00023015"/>
    </source>
</evidence>
<proteinExistence type="predicted"/>
<evidence type="ECO:0000256" key="3">
    <source>
        <dbReference type="ARBA" id="ARBA00023163"/>
    </source>
</evidence>
<gene>
    <name evidence="5" type="ORF">NKG59_19730</name>
</gene>
<dbReference type="Pfam" id="PF12833">
    <property type="entry name" value="HTH_18"/>
    <property type="match status" value="1"/>
</dbReference>
<dbReference type="InterPro" id="IPR018062">
    <property type="entry name" value="HTH_AraC-typ_CS"/>
</dbReference>
<organism evidence="5 6">
    <name type="scientific">Ralstonia chuxiongensis</name>
    <dbReference type="NCBI Taxonomy" id="2957504"/>
    <lineage>
        <taxon>Bacteria</taxon>
        <taxon>Pseudomonadati</taxon>
        <taxon>Pseudomonadota</taxon>
        <taxon>Betaproteobacteria</taxon>
        <taxon>Burkholderiales</taxon>
        <taxon>Burkholderiaceae</taxon>
        <taxon>Ralstonia</taxon>
    </lineage>
</organism>
<evidence type="ECO:0000313" key="6">
    <source>
        <dbReference type="Proteomes" id="UP001162793"/>
    </source>
</evidence>
<dbReference type="PRINTS" id="PR00032">
    <property type="entry name" value="HTHARAC"/>
</dbReference>
<feature type="domain" description="HTH araC/xylS-type" evidence="4">
    <location>
        <begin position="234"/>
        <end position="332"/>
    </location>
</feature>
<sequence length="353" mass="39049">MEQCTLTPDVRPPGESSIVHSHFDVRTQTHQQPLLAWRERVGHVIDVLPSRADLERPFHAAIDRYKVDDLVFTDCRSDAMVLDRSLARISTDPIRDYAFHVFLEGGVTDVAVRSSSSRGSMPTAGSILTLHMGQPVRMQRSACRVATIFVPGALVGEIFPDPEAIHGRLIANTTPLTQLIVENVTALSQNIADMSAHAAGNAIRTSTQLMVSAFGKQAQLSGNARAAARAAMFGRVRRYIQAHLRREDLSPESVLQALQLPRQTLYRLFQHEGGLGAYIRHLRLREAASELVRHPNLTVTDIAFGLGFKSSSDFTRAFRRAYDMAPQDFRALSGKTSYARPKVSRNEPIAIST</sequence>
<dbReference type="Proteomes" id="UP001162793">
    <property type="component" value="Unassembled WGS sequence"/>
</dbReference>
<dbReference type="PROSITE" id="PS01124">
    <property type="entry name" value="HTH_ARAC_FAMILY_2"/>
    <property type="match status" value="1"/>
</dbReference>
<comment type="caution">
    <text evidence="5">The sequence shown here is derived from an EMBL/GenBank/DDBJ whole genome shotgun (WGS) entry which is preliminary data.</text>
</comment>
<keyword evidence="2" id="KW-0238">DNA-binding</keyword>
<dbReference type="Pfam" id="PF14525">
    <property type="entry name" value="AraC_binding_2"/>
    <property type="match status" value="1"/>
</dbReference>
<dbReference type="SMART" id="SM00342">
    <property type="entry name" value="HTH_ARAC"/>
    <property type="match status" value="1"/>
</dbReference>
<dbReference type="RefSeq" id="WP_253540177.1">
    <property type="nucleotide sequence ID" value="NZ_JAMYWC010000006.1"/>
</dbReference>
<keyword evidence="3" id="KW-0804">Transcription</keyword>
<dbReference type="SUPFAM" id="SSF46689">
    <property type="entry name" value="Homeodomain-like"/>
    <property type="match status" value="1"/>
</dbReference>
<dbReference type="InterPro" id="IPR020449">
    <property type="entry name" value="Tscrpt_reg_AraC-type_HTH"/>
</dbReference>
<evidence type="ECO:0000313" key="5">
    <source>
        <dbReference type="EMBL" id="MCP1174597.1"/>
    </source>
</evidence>
<evidence type="ECO:0000259" key="4">
    <source>
        <dbReference type="PROSITE" id="PS01124"/>
    </source>
</evidence>
<dbReference type="InterPro" id="IPR018060">
    <property type="entry name" value="HTH_AraC"/>
</dbReference>
<dbReference type="InterPro" id="IPR035418">
    <property type="entry name" value="AraC-bd_2"/>
</dbReference>
<dbReference type="GO" id="GO:0003700">
    <property type="term" value="F:DNA-binding transcription factor activity"/>
    <property type="evidence" value="ECO:0007669"/>
    <property type="project" value="InterPro"/>
</dbReference>
<name>A0AA41WY66_9RALS</name>
<accession>A0AA41WY66</accession>
<dbReference type="InterPro" id="IPR050204">
    <property type="entry name" value="AraC_XylS_family_regulators"/>
</dbReference>
<keyword evidence="1" id="KW-0805">Transcription regulation</keyword>
<dbReference type="PANTHER" id="PTHR46796">
    <property type="entry name" value="HTH-TYPE TRANSCRIPTIONAL ACTIVATOR RHAS-RELATED"/>
    <property type="match status" value="1"/>
</dbReference>
<protein>
    <submittedName>
        <fullName evidence="5">AraC family transcriptional regulator</fullName>
    </submittedName>
</protein>
<dbReference type="Gene3D" id="1.10.10.60">
    <property type="entry name" value="Homeodomain-like"/>
    <property type="match status" value="1"/>
</dbReference>